<dbReference type="AlphaFoldDB" id="A0A562ZJL0"/>
<dbReference type="PROSITE" id="PS00141">
    <property type="entry name" value="ASP_PROTEASE"/>
    <property type="match status" value="1"/>
</dbReference>
<dbReference type="OrthoDB" id="185963at2"/>
<dbReference type="InterPro" id="IPR001969">
    <property type="entry name" value="Aspartic_peptidase_AS"/>
</dbReference>
<dbReference type="SUPFAM" id="SSF50630">
    <property type="entry name" value="Acid proteases"/>
    <property type="match status" value="1"/>
</dbReference>
<accession>A0A562ZJL0</accession>
<keyword evidence="2" id="KW-0645">Protease</keyword>
<evidence type="ECO:0000313" key="3">
    <source>
        <dbReference type="Proteomes" id="UP000318199"/>
    </source>
</evidence>
<evidence type="ECO:0000313" key="2">
    <source>
        <dbReference type="EMBL" id="TWO68505.1"/>
    </source>
</evidence>
<organism evidence="2 3">
    <name type="scientific">Caenimonas sedimenti</name>
    <dbReference type="NCBI Taxonomy" id="2596921"/>
    <lineage>
        <taxon>Bacteria</taxon>
        <taxon>Pseudomonadati</taxon>
        <taxon>Pseudomonadota</taxon>
        <taxon>Betaproteobacteria</taxon>
        <taxon>Burkholderiales</taxon>
        <taxon>Comamonadaceae</taxon>
        <taxon>Caenimonas</taxon>
    </lineage>
</organism>
<protein>
    <submittedName>
        <fullName evidence="2">TIGR02281 family clan AA aspartic protease</fullName>
        <ecNumber evidence="2">3.4.23.-</ecNumber>
    </submittedName>
</protein>
<reference evidence="2 3" key="1">
    <citation type="submission" date="2019-07" db="EMBL/GenBank/DDBJ databases">
        <title>Caenimonas sedimenti sp. nov., isolated from activated sludge.</title>
        <authorList>
            <person name="Xu J."/>
        </authorList>
    </citation>
    <scope>NUCLEOTIDE SEQUENCE [LARGE SCALE GENOMIC DNA]</scope>
    <source>
        <strain evidence="2 3">HX-9-20</strain>
    </source>
</reference>
<keyword evidence="1" id="KW-0812">Transmembrane</keyword>
<keyword evidence="1" id="KW-1133">Transmembrane helix</keyword>
<proteinExistence type="predicted"/>
<name>A0A562ZJL0_9BURK</name>
<evidence type="ECO:0000256" key="1">
    <source>
        <dbReference type="SAM" id="Phobius"/>
    </source>
</evidence>
<feature type="transmembrane region" description="Helical" evidence="1">
    <location>
        <begin position="169"/>
        <end position="189"/>
    </location>
</feature>
<comment type="caution">
    <text evidence="2">The sequence shown here is derived from an EMBL/GenBank/DDBJ whole genome shotgun (WGS) entry which is preliminary data.</text>
</comment>
<dbReference type="GO" id="GO:0006508">
    <property type="term" value="P:proteolysis"/>
    <property type="evidence" value="ECO:0007669"/>
    <property type="project" value="UniProtKB-KW"/>
</dbReference>
<dbReference type="Gene3D" id="2.40.70.10">
    <property type="entry name" value="Acid Proteases"/>
    <property type="match status" value="1"/>
</dbReference>
<dbReference type="EMBL" id="VOBQ01000019">
    <property type="protein sequence ID" value="TWO68505.1"/>
    <property type="molecule type" value="Genomic_DNA"/>
</dbReference>
<gene>
    <name evidence="2" type="ORF">FN976_23015</name>
</gene>
<dbReference type="GO" id="GO:0004190">
    <property type="term" value="F:aspartic-type endopeptidase activity"/>
    <property type="evidence" value="ECO:0007669"/>
    <property type="project" value="InterPro"/>
</dbReference>
<dbReference type="InterPro" id="IPR034122">
    <property type="entry name" value="Retropepsin-like_bacterial"/>
</dbReference>
<keyword evidence="3" id="KW-1185">Reference proteome</keyword>
<dbReference type="NCBIfam" id="TIGR02281">
    <property type="entry name" value="clan_AA_DTGA"/>
    <property type="match status" value="1"/>
</dbReference>
<dbReference type="Proteomes" id="UP000318199">
    <property type="component" value="Unassembled WGS sequence"/>
</dbReference>
<sequence length="325" mass="33921">MTSVTRASWLLAETCASIVRARSGLQRVSMSLRCRPLPICRMPVSPPCGPRSSAMAISSSSGTFRHCGGWLTRTTMPCDRGSPWLLNSLKSSACPGVAAALASSSAASHRRAGAVAVRAGGMGELLYYCRAGRRCAARVSMMGAGKLPQWRARMGEQERAAAGGGVRRWGHVGVLAFWLAVMGVVYLALDHTMKPKAAVVTAAGELRIPRARNGHFYVEGTVNGRPITFLVDTGASTVVVSEAFASQAGLQGGEPTTFQTANGAMPGRTLRGVAVSAGPFSVSSVRIGIGLVGGPADHGLLGQNFLGRFSMRVSDKELVLAPPSP</sequence>
<dbReference type="CDD" id="cd05483">
    <property type="entry name" value="retropepsin_like_bacteria"/>
    <property type="match status" value="1"/>
</dbReference>
<dbReference type="InterPro" id="IPR011969">
    <property type="entry name" value="Clan_AA_Asp_peptidase_C"/>
</dbReference>
<keyword evidence="1" id="KW-0472">Membrane</keyword>
<dbReference type="EC" id="3.4.23.-" evidence="2"/>
<dbReference type="Pfam" id="PF13650">
    <property type="entry name" value="Asp_protease_2"/>
    <property type="match status" value="1"/>
</dbReference>
<dbReference type="InterPro" id="IPR021109">
    <property type="entry name" value="Peptidase_aspartic_dom_sf"/>
</dbReference>
<keyword evidence="2" id="KW-0378">Hydrolase</keyword>